<dbReference type="Proteomes" id="UP000001137">
    <property type="component" value="Chromosome"/>
</dbReference>
<keyword evidence="2" id="KW-0479">Metal-binding</keyword>
<dbReference type="GO" id="GO:0030246">
    <property type="term" value="F:carbohydrate binding"/>
    <property type="evidence" value="ECO:0007669"/>
    <property type="project" value="InterPro"/>
</dbReference>
<evidence type="ECO:0000313" key="7">
    <source>
        <dbReference type="Proteomes" id="UP000001137"/>
    </source>
</evidence>
<dbReference type="CAZy" id="GH38">
    <property type="family name" value="Glycoside Hydrolase Family 38"/>
</dbReference>
<name>A8MA26_CALMQ</name>
<dbReference type="InterPro" id="IPR027291">
    <property type="entry name" value="Glyco_hydro_38_N_sf"/>
</dbReference>
<comment type="similarity">
    <text evidence="1">Belongs to the glycosyl hydrolase 38 family.</text>
</comment>
<accession>A8MA26</accession>
<keyword evidence="4 6" id="KW-0326">Glycosidase</keyword>
<dbReference type="InterPro" id="IPR037094">
    <property type="entry name" value="Glyco_hydro_38_cen_sf"/>
</dbReference>
<dbReference type="Gene3D" id="1.20.1270.50">
    <property type="entry name" value="Glycoside hydrolase family 38, central domain"/>
    <property type="match status" value="1"/>
</dbReference>
<dbReference type="InterPro" id="IPR015341">
    <property type="entry name" value="Glyco_hydro_38_cen"/>
</dbReference>
<dbReference type="Pfam" id="PF07748">
    <property type="entry name" value="Glyco_hydro_38C"/>
    <property type="match status" value="1"/>
</dbReference>
<evidence type="ECO:0000256" key="3">
    <source>
        <dbReference type="ARBA" id="ARBA00022801"/>
    </source>
</evidence>
<evidence type="ECO:0000259" key="5">
    <source>
        <dbReference type="SMART" id="SM00872"/>
    </source>
</evidence>
<keyword evidence="7" id="KW-1185">Reference proteome</keyword>
<dbReference type="KEGG" id="cma:Cmaq_0104"/>
<dbReference type="InterPro" id="IPR011013">
    <property type="entry name" value="Gal_mutarotase_sf_dom"/>
</dbReference>
<dbReference type="SUPFAM" id="SSF74650">
    <property type="entry name" value="Galactose mutarotase-like"/>
    <property type="match status" value="1"/>
</dbReference>
<dbReference type="EC" id="3.2.1.24" evidence="6"/>
<dbReference type="RefSeq" id="WP_012185178.1">
    <property type="nucleotide sequence ID" value="NC_009954.1"/>
</dbReference>
<dbReference type="AlphaFoldDB" id="A8MA26"/>
<protein>
    <submittedName>
        <fullName evidence="6">Alpha-mannosidase</fullName>
        <ecNumber evidence="6">3.2.1.24</ecNumber>
    </submittedName>
</protein>
<dbReference type="GO" id="GO:0009313">
    <property type="term" value="P:oligosaccharide catabolic process"/>
    <property type="evidence" value="ECO:0007669"/>
    <property type="project" value="TreeGrafter"/>
</dbReference>
<feature type="domain" description="Glycoside hydrolase family 38 central" evidence="5">
    <location>
        <begin position="528"/>
        <end position="606"/>
    </location>
</feature>
<dbReference type="EMBL" id="CP000852">
    <property type="protein sequence ID" value="ABW00958.1"/>
    <property type="molecule type" value="Genomic_DNA"/>
</dbReference>
<dbReference type="Pfam" id="PF17677">
    <property type="entry name" value="Glyco_hydro38C2"/>
    <property type="match status" value="1"/>
</dbReference>
<gene>
    <name evidence="6" type="ordered locus">Cmaq_0104</name>
</gene>
<dbReference type="Gene3D" id="2.70.98.30">
    <property type="entry name" value="Golgi alpha-mannosidase II, domain 4"/>
    <property type="match status" value="1"/>
</dbReference>
<dbReference type="SMART" id="SM00872">
    <property type="entry name" value="Alpha-mann_mid"/>
    <property type="match status" value="1"/>
</dbReference>
<proteinExistence type="inferred from homology"/>
<dbReference type="CDD" id="cd10789">
    <property type="entry name" value="GH38N_AMII_ER_cytosolic"/>
    <property type="match status" value="1"/>
</dbReference>
<dbReference type="PANTHER" id="PTHR46017:SF1">
    <property type="entry name" value="ALPHA-MANNOSIDASE 2C1"/>
    <property type="match status" value="1"/>
</dbReference>
<dbReference type="InterPro" id="IPR011330">
    <property type="entry name" value="Glyco_hydro/deAcase_b/a-brl"/>
</dbReference>
<dbReference type="Gene3D" id="3.20.110.10">
    <property type="entry name" value="Glycoside hydrolase 38, N terminal domain"/>
    <property type="match status" value="1"/>
</dbReference>
<dbReference type="SUPFAM" id="SSF88713">
    <property type="entry name" value="Glycoside hydrolase/deacetylase"/>
    <property type="match status" value="1"/>
</dbReference>
<dbReference type="InterPro" id="IPR041147">
    <property type="entry name" value="GH38_C"/>
</dbReference>
<dbReference type="STRING" id="397948.Cmaq_0104"/>
<evidence type="ECO:0000256" key="1">
    <source>
        <dbReference type="ARBA" id="ARBA00009792"/>
    </source>
</evidence>
<dbReference type="GeneID" id="5709274"/>
<dbReference type="PANTHER" id="PTHR46017">
    <property type="entry name" value="ALPHA-MANNOSIDASE 2C1"/>
    <property type="match status" value="1"/>
</dbReference>
<dbReference type="InterPro" id="IPR028995">
    <property type="entry name" value="Glyco_hydro_57/38_cen_sf"/>
</dbReference>
<organism evidence="6 7">
    <name type="scientific">Caldivirga maquilingensis (strain ATCC 700844 / DSM 13496 / JCM 10307 / IC-167)</name>
    <dbReference type="NCBI Taxonomy" id="397948"/>
    <lineage>
        <taxon>Archaea</taxon>
        <taxon>Thermoproteota</taxon>
        <taxon>Thermoprotei</taxon>
        <taxon>Thermoproteales</taxon>
        <taxon>Thermoproteaceae</taxon>
        <taxon>Caldivirga</taxon>
    </lineage>
</organism>
<dbReference type="Gene3D" id="2.60.40.2220">
    <property type="match status" value="1"/>
</dbReference>
<dbReference type="InterPro" id="IPR000602">
    <property type="entry name" value="Glyco_hydro_38_N"/>
</dbReference>
<dbReference type="Pfam" id="PF09261">
    <property type="entry name" value="Alpha-mann_mid"/>
    <property type="match status" value="1"/>
</dbReference>
<dbReference type="Pfam" id="PF01074">
    <property type="entry name" value="Glyco_hydro_38N"/>
    <property type="match status" value="1"/>
</dbReference>
<reference evidence="6 7" key="1">
    <citation type="submission" date="2007-10" db="EMBL/GenBank/DDBJ databases">
        <title>Complete sequence of Caldivirga maquilingensis IC-167.</title>
        <authorList>
            <consortium name="US DOE Joint Genome Institute"/>
            <person name="Copeland A."/>
            <person name="Lucas S."/>
            <person name="Lapidus A."/>
            <person name="Barry K."/>
            <person name="Glavina del Rio T."/>
            <person name="Dalin E."/>
            <person name="Tice H."/>
            <person name="Pitluck S."/>
            <person name="Saunders E."/>
            <person name="Brettin T."/>
            <person name="Bruce D."/>
            <person name="Detter J.C."/>
            <person name="Han C."/>
            <person name="Schmutz J."/>
            <person name="Larimer F."/>
            <person name="Land M."/>
            <person name="Hauser L."/>
            <person name="Kyrpides N."/>
            <person name="Ivanova N."/>
            <person name="Biddle J.F."/>
            <person name="Zhang Z."/>
            <person name="Fitz-Gibbon S.T."/>
            <person name="Lowe T.M."/>
            <person name="Saltikov C."/>
            <person name="House C.H."/>
            <person name="Richardson P."/>
        </authorList>
    </citation>
    <scope>NUCLEOTIDE SEQUENCE [LARGE SCALE GENOMIC DNA]</scope>
    <source>
        <strain evidence="7">ATCC 700844 / DSM 13496 / JCM 10307 / IC-167</strain>
    </source>
</reference>
<dbReference type="SUPFAM" id="SSF88688">
    <property type="entry name" value="Families 57/38 glycoside transferase middle domain"/>
    <property type="match status" value="1"/>
</dbReference>
<keyword evidence="3 6" id="KW-0378">Hydrolase</keyword>
<dbReference type="InterPro" id="IPR011682">
    <property type="entry name" value="Glyco_hydro_38_C"/>
</dbReference>
<dbReference type="HOGENOM" id="CLU_003442_1_0_2"/>
<dbReference type="GO" id="GO:0006013">
    <property type="term" value="P:mannose metabolic process"/>
    <property type="evidence" value="ECO:0007669"/>
    <property type="project" value="InterPro"/>
</dbReference>
<evidence type="ECO:0000256" key="2">
    <source>
        <dbReference type="ARBA" id="ARBA00022723"/>
    </source>
</evidence>
<dbReference type="OrthoDB" id="35948at2157"/>
<dbReference type="GO" id="GO:0004559">
    <property type="term" value="F:alpha-mannosidase activity"/>
    <property type="evidence" value="ECO:0007669"/>
    <property type="project" value="UniProtKB-EC"/>
</dbReference>
<sequence length="1048" mass="117486">MSREVDLGGVEGLAFELMASSVGRYASINDWELLNNGVNVNLPYRTGAGPNDNLMFRTRVTVPETKHRWFIKILLTGNALIRINNEAWGYDEAHTYFPVNPGVNVIEVNATPRALFGQHTWDFRFDYAYLIEVNWSIMRLGLRLLALIDFIEHLPKDNPLRVDLEELLINVTKGIRVNPTLSQVTLTLMMLYDSPYSQFFNRMDLRRPDGSYVMGVGLHGLGVVKGFLSDIPKTIDPDSIPIHEIEDKLNSGLIKLSEKYPKEGLLVAVGHSHIDAAWLWPRGETIRKVIRTFSTMVNLIKEYGISFLQSSAQYYKWVEDNDPGLFNEVKKLIESGKWIIAGGMWIESDANIIDGESLARQFLYGQRYFLSRFGRMAKVGWLPDTFGFSANLPQIMRKSGIEVFSSWRIITHSLTEFPLHAFTWIGIDGSEIPTQVILVNYNNAHTPLNAYQAWSMYRGKDTLPQLIYPYGYGDGGGGPTREMIEYRELINELPSVPRVIEFREDDYVAALSSVKDKLPKWSGEIHVENFIGTYTTNLPIKELVAKSEAQLTDAEASVTMAYAVGAGDHGLSEINELWMRLLFNQFHDIVPGSAIKEVYDEAYSELRNLLLRSSELMSEAVSAVGRKLGLGDSLIVFNPLPWGRSGVIKIPRSIEVNLECQDNGEDRFVYVNTPAMGFSAYGVNGKCINPSNGVLVTRTGDGFSLENEYVKVNLNNKGDADSLIIKKSGVNVLKEPIKLMAHVERPLISDAWRFSLDSLNEGYELSTVSEPSLTITGPLISCVSSIKEFNKSRITQEVCLRKGSPVVEVKYSINWLDKGILVKTWINTVINAEEAVFDIPFGSLRRSTNPQVQLREGKIEVPALRWVDVSDNVKGLAVIAPSRHGYSVSGGRIGLSLLRSPTFPNPWSDVGEMETSIYLYPHLGNYQDAEVPRVTYEITHGLKYVIITGESRNQGVGQWSFMHVNPPEAMLTALKVAEDSMNELILRLYNPYERQVNVSIGINGVKVKGVTETDIIEKNEVGTLSGLNNILLKPFEIKTIRIKYDAGS</sequence>
<evidence type="ECO:0000256" key="4">
    <source>
        <dbReference type="ARBA" id="ARBA00023295"/>
    </source>
</evidence>
<dbReference type="eggNOG" id="arCOG03661">
    <property type="taxonomic scope" value="Archaea"/>
</dbReference>
<dbReference type="GO" id="GO:0046872">
    <property type="term" value="F:metal ion binding"/>
    <property type="evidence" value="ECO:0007669"/>
    <property type="project" value="UniProtKB-KW"/>
</dbReference>
<evidence type="ECO:0000313" key="6">
    <source>
        <dbReference type="EMBL" id="ABW00958.1"/>
    </source>
</evidence>